<dbReference type="Proteomes" id="UP000005242">
    <property type="component" value="Unassembled WGS sequence"/>
</dbReference>
<evidence type="ECO:0000313" key="2">
    <source>
        <dbReference type="EMBL" id="EIM21480.1"/>
    </source>
</evidence>
<evidence type="ECO:0000313" key="3">
    <source>
        <dbReference type="Proteomes" id="UP000005242"/>
    </source>
</evidence>
<dbReference type="AlphaFoldDB" id="I4YBY8"/>
<dbReference type="OrthoDB" id="654211at2759"/>
<evidence type="ECO:0000256" key="1">
    <source>
        <dbReference type="SAM" id="MobiDB-lite"/>
    </source>
</evidence>
<dbReference type="InParanoid" id="I4YBY8"/>
<dbReference type="KEGG" id="wse:WALSEDRAFT_64428"/>
<evidence type="ECO:0008006" key="4">
    <source>
        <dbReference type="Google" id="ProtNLM"/>
    </source>
</evidence>
<feature type="region of interest" description="Disordered" evidence="1">
    <location>
        <begin position="79"/>
        <end position="99"/>
    </location>
</feature>
<dbReference type="Gene3D" id="3.30.160.60">
    <property type="entry name" value="Classic Zinc Finger"/>
    <property type="match status" value="1"/>
</dbReference>
<sequence>MLRHKRNIHREKANPHVCKCGKEYSRSDILLRHQRTCSTNLELHSSRVPEPATIPTTAPQQAGYYYQYQAPTQQAFLYQQQQQQQQQHHHQQPQQHHQQYYSYQYPQAYIQTQSPMNMSNTYSNSNAPPGPYQYYY</sequence>
<accession>I4YBY8</accession>
<dbReference type="GeneID" id="18474926"/>
<name>I4YBY8_WALMC</name>
<protein>
    <recommendedName>
        <fullName evidence="4">C2H2-type domain-containing protein</fullName>
    </recommendedName>
</protein>
<proteinExistence type="predicted"/>
<dbReference type="EMBL" id="JH668232">
    <property type="protein sequence ID" value="EIM21480.1"/>
    <property type="molecule type" value="Genomic_DNA"/>
</dbReference>
<dbReference type="RefSeq" id="XP_006958509.1">
    <property type="nucleotide sequence ID" value="XM_006958447.1"/>
</dbReference>
<keyword evidence="3" id="KW-1185">Reference proteome</keyword>
<organism evidence="2 3">
    <name type="scientific">Wallemia mellicola (strain ATCC MYA-4683 / CBS 633.66)</name>
    <name type="common">Wallemia sebi (CBS 633.66)</name>
    <dbReference type="NCBI Taxonomy" id="671144"/>
    <lineage>
        <taxon>Eukaryota</taxon>
        <taxon>Fungi</taxon>
        <taxon>Dikarya</taxon>
        <taxon>Basidiomycota</taxon>
        <taxon>Wallemiomycotina</taxon>
        <taxon>Wallemiomycetes</taxon>
        <taxon>Wallemiales</taxon>
        <taxon>Wallemiaceae</taxon>
        <taxon>Wallemia</taxon>
    </lineage>
</organism>
<dbReference type="HOGENOM" id="CLU_1877049_0_0_1"/>
<dbReference type="OMA" id="HEQHREY"/>
<reference evidence="2 3" key="1">
    <citation type="journal article" date="2012" name="Fungal Genet. Biol.">
        <title>The genome of the xerotolerant mold Wallemia sebi reveals adaptations to osmotic stress and suggests cryptic sexual reproduction.</title>
        <authorList>
            <person name="Padamsee M."/>
            <person name="Kumar T.K.A."/>
            <person name="Riley R."/>
            <person name="Binder M."/>
            <person name="Boyd A."/>
            <person name="Calvo A.M."/>
            <person name="Furukawa K."/>
            <person name="Hesse C."/>
            <person name="Hohmann S."/>
            <person name="James T.Y."/>
            <person name="LaButti K."/>
            <person name="Lapidus A."/>
            <person name="Lindquist E."/>
            <person name="Lucas S."/>
            <person name="Miller K."/>
            <person name="Shantappa S."/>
            <person name="Grigoriev I.V."/>
            <person name="Hibbett D.S."/>
            <person name="McLaughlin D.J."/>
            <person name="Spatafora J.W."/>
            <person name="Aime M.C."/>
        </authorList>
    </citation>
    <scope>NUCLEOTIDE SEQUENCE [LARGE SCALE GENOMIC DNA]</scope>
    <source>
        <strain evidence="3">ATCC MYA-4683 / CBS 633.66</strain>
    </source>
</reference>
<gene>
    <name evidence="2" type="ORF">WALSEDRAFT_64428</name>
</gene>